<evidence type="ECO:0000313" key="1">
    <source>
        <dbReference type="EMBL" id="KAL3954877.1"/>
    </source>
</evidence>
<organism evidence="1 2">
    <name type="scientific">Purpureocillium lilacinum</name>
    <name type="common">Paecilomyces lilacinus</name>
    <dbReference type="NCBI Taxonomy" id="33203"/>
    <lineage>
        <taxon>Eukaryota</taxon>
        <taxon>Fungi</taxon>
        <taxon>Dikarya</taxon>
        <taxon>Ascomycota</taxon>
        <taxon>Pezizomycotina</taxon>
        <taxon>Sordariomycetes</taxon>
        <taxon>Hypocreomycetidae</taxon>
        <taxon>Hypocreales</taxon>
        <taxon>Ophiocordycipitaceae</taxon>
        <taxon>Purpureocillium</taxon>
    </lineage>
</organism>
<gene>
    <name evidence="1" type="ORF">ACCO45_010440</name>
</gene>
<keyword evidence="2" id="KW-1185">Reference proteome</keyword>
<dbReference type="Proteomes" id="UP001638806">
    <property type="component" value="Unassembled WGS sequence"/>
</dbReference>
<sequence>MSSPRLTLGLPHRPWTLQTETGAIGSWSTDVGQTVRDYKQPVIVIAVISASTEAIMGRRSNHWVISTPALP</sequence>
<accession>A0ACC4DES3</accession>
<name>A0ACC4DES3_PURLI</name>
<proteinExistence type="predicted"/>
<evidence type="ECO:0000313" key="2">
    <source>
        <dbReference type="Proteomes" id="UP001638806"/>
    </source>
</evidence>
<dbReference type="EMBL" id="JBGNUJ010000010">
    <property type="protein sequence ID" value="KAL3954877.1"/>
    <property type="molecule type" value="Genomic_DNA"/>
</dbReference>
<comment type="caution">
    <text evidence="1">The sequence shown here is derived from an EMBL/GenBank/DDBJ whole genome shotgun (WGS) entry which is preliminary data.</text>
</comment>
<reference evidence="1" key="1">
    <citation type="submission" date="2024-12" db="EMBL/GenBank/DDBJ databases">
        <title>Comparative genomics and development of molecular markers within Purpureocillium lilacinum and among Purpureocillium species.</title>
        <authorList>
            <person name="Yeh Z.-Y."/>
            <person name="Ni N.-T."/>
            <person name="Lo P.-H."/>
            <person name="Mushyakhwo K."/>
            <person name="Lin C.-F."/>
            <person name="Nai Y.-S."/>
        </authorList>
    </citation>
    <scope>NUCLEOTIDE SEQUENCE</scope>
    <source>
        <strain evidence="1">NCHU-NPUST-175</strain>
    </source>
</reference>
<protein>
    <submittedName>
        <fullName evidence="1">Uncharacterized protein</fullName>
    </submittedName>
</protein>